<dbReference type="GO" id="GO:0003824">
    <property type="term" value="F:catalytic activity"/>
    <property type="evidence" value="ECO:0007669"/>
    <property type="project" value="InterPro"/>
</dbReference>
<accession>A0A6J1QPE3</accession>
<dbReference type="InterPro" id="IPR005135">
    <property type="entry name" value="Endo/exonuclease/phosphatase"/>
</dbReference>
<dbReference type="Pfam" id="PF14529">
    <property type="entry name" value="Exo_endo_phos_2"/>
    <property type="match status" value="1"/>
</dbReference>
<proteinExistence type="predicted"/>
<dbReference type="GeneID" id="112462332"/>
<dbReference type="AlphaFoldDB" id="A0A6J1QPE3"/>
<dbReference type="PANTHER" id="PTHR33273">
    <property type="entry name" value="DOMAIN-CONTAINING PROTEIN, PUTATIVE-RELATED"/>
    <property type="match status" value="1"/>
</dbReference>
<gene>
    <name evidence="3" type="primary">LOC112462332</name>
</gene>
<feature type="domain" description="Endonuclease/exonuclease/phosphatase" evidence="1">
    <location>
        <begin position="90"/>
        <end position="209"/>
    </location>
</feature>
<dbReference type="Proteomes" id="UP000504618">
    <property type="component" value="Unplaced"/>
</dbReference>
<dbReference type="RefSeq" id="XP_024883823.1">
    <property type="nucleotide sequence ID" value="XM_025028055.1"/>
</dbReference>
<dbReference type="SUPFAM" id="SSF56219">
    <property type="entry name" value="DNase I-like"/>
    <property type="match status" value="1"/>
</dbReference>
<organism evidence="2 3">
    <name type="scientific">Temnothorax curvispinosus</name>
    <dbReference type="NCBI Taxonomy" id="300111"/>
    <lineage>
        <taxon>Eukaryota</taxon>
        <taxon>Metazoa</taxon>
        <taxon>Ecdysozoa</taxon>
        <taxon>Arthropoda</taxon>
        <taxon>Hexapoda</taxon>
        <taxon>Insecta</taxon>
        <taxon>Pterygota</taxon>
        <taxon>Neoptera</taxon>
        <taxon>Endopterygota</taxon>
        <taxon>Hymenoptera</taxon>
        <taxon>Apocrita</taxon>
        <taxon>Aculeata</taxon>
        <taxon>Formicoidea</taxon>
        <taxon>Formicidae</taxon>
        <taxon>Myrmicinae</taxon>
        <taxon>Temnothorax</taxon>
    </lineage>
</organism>
<reference evidence="3" key="1">
    <citation type="submission" date="2025-08" db="UniProtKB">
        <authorList>
            <consortium name="RefSeq"/>
        </authorList>
    </citation>
    <scope>IDENTIFICATION</scope>
    <source>
        <tissue evidence="3">Whole body</tissue>
    </source>
</reference>
<dbReference type="InterPro" id="IPR036691">
    <property type="entry name" value="Endo/exonu/phosph_ase_sf"/>
</dbReference>
<protein>
    <submittedName>
        <fullName evidence="3">Uncharacterized protein LOC112462332</fullName>
    </submittedName>
</protein>
<keyword evidence="2" id="KW-1185">Reference proteome</keyword>
<dbReference type="Gene3D" id="3.60.10.10">
    <property type="entry name" value="Endonuclease/exonuclease/phosphatase"/>
    <property type="match status" value="1"/>
</dbReference>
<dbReference type="PANTHER" id="PTHR33273:SF4">
    <property type="entry name" value="ENDONUCLEASE_EXONUCLEASE_PHOSPHATASE DOMAIN-CONTAINING PROTEIN"/>
    <property type="match status" value="1"/>
</dbReference>
<name>A0A6J1QPE3_9HYME</name>
<dbReference type="OrthoDB" id="7700944at2759"/>
<evidence type="ECO:0000313" key="2">
    <source>
        <dbReference type="Proteomes" id="UP000504618"/>
    </source>
</evidence>
<sequence length="454" mass="51124">MAHTSIPKVLQANLNRCRAAQDLFLQSMAERGSGLGIVAEPYRVPNNHPCWASSRCGLAAVTWRQTASPEPCTKLVAGEGYVAVKWGQVVVVSVYVSPNRSGAEFRDILNQMEMCLTRFGPAPIVVAGDLNAKSALWGSPVTNARGREMEEWMAERNLFSLNRGNRWTCVRPNGGSIVDITMVNPEGLRRAEGWRVVEDVETRSDHEYVEFSLLATHRDIVGRRRAAREKFPRWQWRKADRDLFRAATLTALWEEDVLRNAVTSVEDQAERIGDIMKQACDAAMPRSNPILCKGMYWWTEEIAELRRSSVHARRVYLRARARQDPLAKEEAGEGYRSAKRALSKAVKVAKDRAWEELLQTLEEDPWRRPYRIVLNKLKPWAPPTTESLDPEFLEDVVETLFPDDAEERVNGAPAPPPAEWDEEEFGVTMEELQAAARRLKAGKAPGPDGIPGKA</sequence>
<dbReference type="CDD" id="cd09077">
    <property type="entry name" value="R1-I-EN"/>
    <property type="match status" value="1"/>
</dbReference>
<evidence type="ECO:0000313" key="3">
    <source>
        <dbReference type="RefSeq" id="XP_024883823.1"/>
    </source>
</evidence>
<evidence type="ECO:0000259" key="1">
    <source>
        <dbReference type="Pfam" id="PF14529"/>
    </source>
</evidence>